<reference evidence="6" key="1">
    <citation type="journal article" date="2015" name="Proc. Natl. Acad. Sci. U.S.A.">
        <title>Networks of energetic and metabolic interactions define dynamics in microbial communities.</title>
        <authorList>
            <person name="Embree M."/>
            <person name="Liu J.K."/>
            <person name="Al-Bassam M.M."/>
            <person name="Zengler K."/>
        </authorList>
    </citation>
    <scope>NUCLEOTIDE SEQUENCE</scope>
</reference>
<sequence>MSIISSASLVLASASPRRQELLQSVGLKFRTIHPLVNEKYLAGESPQQHVKRLSIDKAAVIAKKYPESWIIGADTIVVIDGLILGKPKNKKQASDMLRRLSGREHKVFTGFTIAHAATEVCQTKVVQSAVKFKIISPKEIKWYISCDEPYDKAGGYAVQGKGAYFIQSIRGSYTNVIGLPLCEVLEVLIKLNAINFQSR</sequence>
<dbReference type="Pfam" id="PF02545">
    <property type="entry name" value="Maf"/>
    <property type="match status" value="1"/>
</dbReference>
<comment type="cofactor">
    <cofactor evidence="1">
        <name>a divalent metal cation</name>
        <dbReference type="ChEBI" id="CHEBI:60240"/>
    </cofactor>
</comment>
<dbReference type="SUPFAM" id="SSF52972">
    <property type="entry name" value="ITPase-like"/>
    <property type="match status" value="1"/>
</dbReference>
<gene>
    <name evidence="6" type="ORF">ASZ90_008759</name>
</gene>
<dbReference type="PANTHER" id="PTHR43213:SF5">
    <property type="entry name" value="BIFUNCTIONAL DTTP_UTP PYROPHOSPHATASE_METHYLTRANSFERASE PROTEIN-RELATED"/>
    <property type="match status" value="1"/>
</dbReference>
<evidence type="ECO:0000256" key="3">
    <source>
        <dbReference type="ARBA" id="ARBA00022490"/>
    </source>
</evidence>
<evidence type="ECO:0000256" key="4">
    <source>
        <dbReference type="ARBA" id="ARBA00022801"/>
    </source>
</evidence>
<proteinExistence type="inferred from homology"/>
<accession>A0A0W8FLI0</accession>
<keyword evidence="5" id="KW-0546">Nucleotide metabolism</keyword>
<dbReference type="InterPro" id="IPR029001">
    <property type="entry name" value="ITPase-like_fam"/>
</dbReference>
<dbReference type="PANTHER" id="PTHR43213">
    <property type="entry name" value="BIFUNCTIONAL DTTP/UTP PYROPHOSPHATASE/METHYLTRANSFERASE PROTEIN-RELATED"/>
    <property type="match status" value="1"/>
</dbReference>
<keyword evidence="4" id="KW-0378">Hydrolase</keyword>
<dbReference type="GO" id="GO:0009117">
    <property type="term" value="P:nucleotide metabolic process"/>
    <property type="evidence" value="ECO:0007669"/>
    <property type="project" value="UniProtKB-KW"/>
</dbReference>
<dbReference type="Gene3D" id="3.90.950.10">
    <property type="match status" value="1"/>
</dbReference>
<dbReference type="GO" id="GO:0005737">
    <property type="term" value="C:cytoplasm"/>
    <property type="evidence" value="ECO:0007669"/>
    <property type="project" value="UniProtKB-SubCell"/>
</dbReference>
<dbReference type="EMBL" id="LNQE01001059">
    <property type="protein sequence ID" value="KUG21486.1"/>
    <property type="molecule type" value="Genomic_DNA"/>
</dbReference>
<protein>
    <submittedName>
        <fullName evidence="6">Septum formation protein maf</fullName>
    </submittedName>
</protein>
<dbReference type="FunFam" id="3.90.950.10:FF:000005">
    <property type="entry name" value="7-methyl-GTP pyrophosphatase"/>
    <property type="match status" value="1"/>
</dbReference>
<dbReference type="NCBIfam" id="TIGR00172">
    <property type="entry name" value="maf"/>
    <property type="match status" value="1"/>
</dbReference>
<comment type="subcellular location">
    <subcellularLocation>
        <location evidence="2">Cytoplasm</location>
    </subcellularLocation>
</comment>
<dbReference type="HAMAP" id="MF_00528">
    <property type="entry name" value="Maf"/>
    <property type="match status" value="1"/>
</dbReference>
<evidence type="ECO:0000256" key="1">
    <source>
        <dbReference type="ARBA" id="ARBA00001968"/>
    </source>
</evidence>
<name>A0A0W8FLI0_9ZZZZ</name>
<evidence type="ECO:0000313" key="6">
    <source>
        <dbReference type="EMBL" id="KUG21486.1"/>
    </source>
</evidence>
<organism evidence="6">
    <name type="scientific">hydrocarbon metagenome</name>
    <dbReference type="NCBI Taxonomy" id="938273"/>
    <lineage>
        <taxon>unclassified sequences</taxon>
        <taxon>metagenomes</taxon>
        <taxon>ecological metagenomes</taxon>
    </lineage>
</organism>
<dbReference type="GO" id="GO:0047429">
    <property type="term" value="F:nucleoside triphosphate diphosphatase activity"/>
    <property type="evidence" value="ECO:0007669"/>
    <property type="project" value="InterPro"/>
</dbReference>
<evidence type="ECO:0000256" key="5">
    <source>
        <dbReference type="ARBA" id="ARBA00023080"/>
    </source>
</evidence>
<dbReference type="AlphaFoldDB" id="A0A0W8FLI0"/>
<keyword evidence="3" id="KW-0963">Cytoplasm</keyword>
<dbReference type="CDD" id="cd00555">
    <property type="entry name" value="Maf"/>
    <property type="match status" value="1"/>
</dbReference>
<dbReference type="InterPro" id="IPR003697">
    <property type="entry name" value="Maf-like"/>
</dbReference>
<evidence type="ECO:0000256" key="2">
    <source>
        <dbReference type="ARBA" id="ARBA00004496"/>
    </source>
</evidence>
<dbReference type="PIRSF" id="PIRSF006305">
    <property type="entry name" value="Maf"/>
    <property type="match status" value="1"/>
</dbReference>
<comment type="caution">
    <text evidence="6">The sequence shown here is derived from an EMBL/GenBank/DDBJ whole genome shotgun (WGS) entry which is preliminary data.</text>
</comment>